<proteinExistence type="predicted"/>
<dbReference type="RefSeq" id="XP_006682885.1">
    <property type="nucleotide sequence ID" value="XM_006682822.1"/>
</dbReference>
<evidence type="ECO:0000256" key="2">
    <source>
        <dbReference type="ARBA" id="ARBA00023015"/>
    </source>
</evidence>
<dbReference type="FunCoup" id="F4PE41">
    <property type="interactions" value="412"/>
</dbReference>
<evidence type="ECO:0000256" key="5">
    <source>
        <dbReference type="ARBA" id="ARBA00023242"/>
    </source>
</evidence>
<dbReference type="GO" id="GO:0003677">
    <property type="term" value="F:DNA binding"/>
    <property type="evidence" value="ECO:0007669"/>
    <property type="project" value="UniProtKB-KW"/>
</dbReference>
<name>F4PE41_BATDJ</name>
<keyword evidence="3" id="KW-0238">DNA-binding</keyword>
<dbReference type="GO" id="GO:0006367">
    <property type="term" value="P:transcription initiation at RNA polymerase II promoter"/>
    <property type="evidence" value="ECO:0000318"/>
    <property type="project" value="GO_Central"/>
</dbReference>
<feature type="domain" description="TFIIE beta" evidence="7">
    <location>
        <begin position="40"/>
        <end position="118"/>
    </location>
</feature>
<dbReference type="Pfam" id="PF22254">
    <property type="entry name" value="TFA2_E-tether"/>
    <property type="match status" value="1"/>
</dbReference>
<dbReference type="PANTHER" id="PTHR12716">
    <property type="entry name" value="TRANSCRIPTION INITIATION FACTOR IIE, BETA SUBUNIT"/>
    <property type="match status" value="1"/>
</dbReference>
<dbReference type="PROSITE" id="PS51351">
    <property type="entry name" value="TFIIE_BETA_C"/>
    <property type="match status" value="1"/>
</dbReference>
<protein>
    <recommendedName>
        <fullName evidence="7">TFIIE beta domain-containing protein</fullName>
    </recommendedName>
</protein>
<keyword evidence="4" id="KW-0804">Transcription</keyword>
<evidence type="ECO:0000313" key="8">
    <source>
        <dbReference type="EMBL" id="EGF76488.1"/>
    </source>
</evidence>
<dbReference type="STRING" id="684364.F4PE41"/>
<dbReference type="OrthoDB" id="3907302at2759"/>
<dbReference type="InterPro" id="IPR016656">
    <property type="entry name" value="TFIIE-bsu"/>
</dbReference>
<dbReference type="GO" id="GO:0005673">
    <property type="term" value="C:transcription factor TFIIE complex"/>
    <property type="evidence" value="ECO:0000318"/>
    <property type="project" value="GO_Central"/>
</dbReference>
<evidence type="ECO:0000256" key="3">
    <source>
        <dbReference type="ARBA" id="ARBA00023125"/>
    </source>
</evidence>
<sequence length="275" mass="31714">MESSKAELRRRMLAQPIIKKQTITATEVDPNKSNIQTKVVKAPVLYSSDGIPVARKLFDIIMLLKAEEKPLTNNDMVRKLAMDIMDDEELFDLVRNNERIFYDGVNGTFEYRASLIEFEYCVGIWACPTYKIRSKEDLLELLKKNRDTTGMEVKELKDSCNGIFGYIEELDAEKSILIIRNRDESPRIVYYNNNQLHVDICKEFKEYWHQVALPLEADISKELASAGLKSMEVIVMHKSAQGKAKTKAKRKTRFKLTNTHLEGIDLTKEFVPTLE</sequence>
<reference evidence="8 9" key="1">
    <citation type="submission" date="2009-12" db="EMBL/GenBank/DDBJ databases">
        <title>The draft genome of Batrachochytrium dendrobatidis.</title>
        <authorList>
            <consortium name="US DOE Joint Genome Institute (JGI-PGF)"/>
            <person name="Kuo A."/>
            <person name="Salamov A."/>
            <person name="Schmutz J."/>
            <person name="Lucas S."/>
            <person name="Pitluck S."/>
            <person name="Rosenblum E."/>
            <person name="Stajich J."/>
            <person name="Eisen M."/>
            <person name="Grigoriev I.V."/>
        </authorList>
    </citation>
    <scope>NUCLEOTIDE SEQUENCE [LARGE SCALE GENOMIC DNA]</scope>
    <source>
        <strain evidence="9">JAM81 / FGSC 10211</strain>
    </source>
</reference>
<keyword evidence="9" id="KW-1185">Reference proteome</keyword>
<dbReference type="Proteomes" id="UP000007241">
    <property type="component" value="Unassembled WGS sequence"/>
</dbReference>
<dbReference type="AlphaFoldDB" id="F4PE41"/>
<evidence type="ECO:0000259" key="7">
    <source>
        <dbReference type="PROSITE" id="PS51351"/>
    </source>
</evidence>
<dbReference type="OMA" id="RTKKDNH"/>
<dbReference type="InterPro" id="IPR003166">
    <property type="entry name" value="TFIIE_bsu_DNA-bd"/>
</dbReference>
<dbReference type="InterPro" id="IPR054600">
    <property type="entry name" value="TFA2_E-tether"/>
</dbReference>
<evidence type="ECO:0000256" key="4">
    <source>
        <dbReference type="ARBA" id="ARBA00023163"/>
    </source>
</evidence>
<comment type="function">
    <text evidence="6">Recruits TFIIH to the initiation complex and stimulates the RNA polymerase II C-terminal domain kinase and DNA-dependent ATPase activities of TFIIH. Both TFIIH and TFIIE are required for promoter clearance by RNA polymerase.</text>
</comment>
<dbReference type="InParanoid" id="F4PE41"/>
<keyword evidence="5" id="KW-0539">Nucleus</keyword>
<dbReference type="EMBL" id="GL882896">
    <property type="protein sequence ID" value="EGF76488.1"/>
    <property type="molecule type" value="Genomic_DNA"/>
</dbReference>
<gene>
    <name evidence="8" type="ORF">BATDEDRAFT_92664</name>
</gene>
<accession>F4PE41</accession>
<dbReference type="GeneID" id="18244709"/>
<evidence type="ECO:0000256" key="1">
    <source>
        <dbReference type="ARBA" id="ARBA00004123"/>
    </source>
</evidence>
<evidence type="ECO:0000313" key="9">
    <source>
        <dbReference type="Proteomes" id="UP000007241"/>
    </source>
</evidence>
<organism evidence="8 9">
    <name type="scientific">Batrachochytrium dendrobatidis (strain JAM81 / FGSC 10211)</name>
    <name type="common">Frog chytrid fungus</name>
    <dbReference type="NCBI Taxonomy" id="684364"/>
    <lineage>
        <taxon>Eukaryota</taxon>
        <taxon>Fungi</taxon>
        <taxon>Fungi incertae sedis</taxon>
        <taxon>Chytridiomycota</taxon>
        <taxon>Chytridiomycota incertae sedis</taxon>
        <taxon>Chytridiomycetes</taxon>
        <taxon>Rhizophydiales</taxon>
        <taxon>Rhizophydiales incertae sedis</taxon>
        <taxon>Batrachochytrium</taxon>
    </lineage>
</organism>
<dbReference type="Pfam" id="PF18121">
    <property type="entry name" value="TFA2_Winged_2"/>
    <property type="match status" value="1"/>
</dbReference>
<dbReference type="HOGENOM" id="CLU_056580_0_1_1"/>
<dbReference type="InterPro" id="IPR040501">
    <property type="entry name" value="TFA2_Winged_2"/>
</dbReference>
<dbReference type="PANTHER" id="PTHR12716:SF8">
    <property type="entry name" value="TRANSCRIPTION INITIATION FACTOR IIE SUBUNIT BETA"/>
    <property type="match status" value="1"/>
</dbReference>
<comment type="subcellular location">
    <subcellularLocation>
        <location evidence="1">Nucleus</location>
    </subcellularLocation>
</comment>
<keyword evidence="2" id="KW-0805">Transcription regulation</keyword>
<evidence type="ECO:0000256" key="6">
    <source>
        <dbReference type="ARBA" id="ARBA00025581"/>
    </source>
</evidence>
<dbReference type="Pfam" id="PF02186">
    <property type="entry name" value="TFIIE_beta"/>
    <property type="match status" value="1"/>
</dbReference>